<name>A0A3N4K3I5_9PEZI</name>
<evidence type="ECO:0008006" key="3">
    <source>
        <dbReference type="Google" id="ProtNLM"/>
    </source>
</evidence>
<accession>A0A3N4K3I5</accession>
<dbReference type="EMBL" id="ML120380">
    <property type="protein sequence ID" value="RPB00475.1"/>
    <property type="molecule type" value="Genomic_DNA"/>
</dbReference>
<dbReference type="Proteomes" id="UP000276215">
    <property type="component" value="Unassembled WGS sequence"/>
</dbReference>
<dbReference type="AlphaFoldDB" id="A0A3N4K3I5"/>
<evidence type="ECO:0000313" key="1">
    <source>
        <dbReference type="EMBL" id="RPB00475.1"/>
    </source>
</evidence>
<gene>
    <name evidence="1" type="ORF">L873DRAFT_1900267</name>
</gene>
<sequence>MVTVLEGICADGMSLSLMLIYKVHSMKVALIDKNAPAYIIIGHSPIGWTDNTKGFLSAVKADGRWRMIIFDGHESHVS</sequence>
<dbReference type="OrthoDB" id="10035668at2759"/>
<reference evidence="1 2" key="1">
    <citation type="journal article" date="2018" name="Nat. Ecol. Evol.">
        <title>Pezizomycetes genomes reveal the molecular basis of ectomycorrhizal truffle lifestyle.</title>
        <authorList>
            <person name="Murat C."/>
            <person name="Payen T."/>
            <person name="Noel B."/>
            <person name="Kuo A."/>
            <person name="Morin E."/>
            <person name="Chen J."/>
            <person name="Kohler A."/>
            <person name="Krizsan K."/>
            <person name="Balestrini R."/>
            <person name="Da Silva C."/>
            <person name="Montanini B."/>
            <person name="Hainaut M."/>
            <person name="Levati E."/>
            <person name="Barry K.W."/>
            <person name="Belfiori B."/>
            <person name="Cichocki N."/>
            <person name="Clum A."/>
            <person name="Dockter R.B."/>
            <person name="Fauchery L."/>
            <person name="Guy J."/>
            <person name="Iotti M."/>
            <person name="Le Tacon F."/>
            <person name="Lindquist E.A."/>
            <person name="Lipzen A."/>
            <person name="Malagnac F."/>
            <person name="Mello A."/>
            <person name="Molinier V."/>
            <person name="Miyauchi S."/>
            <person name="Poulain J."/>
            <person name="Riccioni C."/>
            <person name="Rubini A."/>
            <person name="Sitrit Y."/>
            <person name="Splivallo R."/>
            <person name="Traeger S."/>
            <person name="Wang M."/>
            <person name="Zifcakova L."/>
            <person name="Wipf D."/>
            <person name="Zambonelli A."/>
            <person name="Paolocci F."/>
            <person name="Nowrousian M."/>
            <person name="Ottonello S."/>
            <person name="Baldrian P."/>
            <person name="Spatafora J.W."/>
            <person name="Henrissat B."/>
            <person name="Nagy L.G."/>
            <person name="Aury J.M."/>
            <person name="Wincker P."/>
            <person name="Grigoriev I.V."/>
            <person name="Bonfante P."/>
            <person name="Martin F.M."/>
        </authorList>
    </citation>
    <scope>NUCLEOTIDE SEQUENCE [LARGE SCALE GENOMIC DNA]</scope>
    <source>
        <strain evidence="1 2">120613-1</strain>
    </source>
</reference>
<organism evidence="1 2">
    <name type="scientific">Choiromyces venosus 120613-1</name>
    <dbReference type="NCBI Taxonomy" id="1336337"/>
    <lineage>
        <taxon>Eukaryota</taxon>
        <taxon>Fungi</taxon>
        <taxon>Dikarya</taxon>
        <taxon>Ascomycota</taxon>
        <taxon>Pezizomycotina</taxon>
        <taxon>Pezizomycetes</taxon>
        <taxon>Pezizales</taxon>
        <taxon>Tuberaceae</taxon>
        <taxon>Choiromyces</taxon>
    </lineage>
</organism>
<keyword evidence="2" id="KW-1185">Reference proteome</keyword>
<evidence type="ECO:0000313" key="2">
    <source>
        <dbReference type="Proteomes" id="UP000276215"/>
    </source>
</evidence>
<protein>
    <recommendedName>
        <fullName evidence="3">DDE-1 domain-containing protein</fullName>
    </recommendedName>
</protein>
<proteinExistence type="predicted"/>